<evidence type="ECO:0000313" key="1">
    <source>
        <dbReference type="EMBL" id="RRJ89045.1"/>
    </source>
</evidence>
<organism evidence="1 2">
    <name type="scientific">Flavobacterium macacae</name>
    <dbReference type="NCBI Taxonomy" id="2488993"/>
    <lineage>
        <taxon>Bacteria</taxon>
        <taxon>Pseudomonadati</taxon>
        <taxon>Bacteroidota</taxon>
        <taxon>Flavobacteriia</taxon>
        <taxon>Flavobacteriales</taxon>
        <taxon>Flavobacteriaceae</taxon>
        <taxon>Flavobacterium</taxon>
    </lineage>
</organism>
<dbReference type="EMBL" id="RQVR01000020">
    <property type="protein sequence ID" value="RRJ89045.1"/>
    <property type="molecule type" value="Genomic_DNA"/>
</dbReference>
<dbReference type="OrthoDB" id="770454at2"/>
<dbReference type="AlphaFoldDB" id="A0A3P3W1X7"/>
<sequence>MDIHTSKIELVKLILDIDNTEFIQKVADFVKKEKPDFWNELSLSQQNDIKKGIEDLENGKRIEFSEFLEKIS</sequence>
<dbReference type="RefSeq" id="WP_125013775.1">
    <property type="nucleotide sequence ID" value="NZ_RQVR01000020.1"/>
</dbReference>
<proteinExistence type="predicted"/>
<reference evidence="1 2" key="1">
    <citation type="submission" date="2018-11" db="EMBL/GenBank/DDBJ databases">
        <title>Flavobacterium sp. nov., YIM 102600 draft genome.</title>
        <authorList>
            <person name="Li G."/>
            <person name="Jiang Y."/>
        </authorList>
    </citation>
    <scope>NUCLEOTIDE SEQUENCE [LARGE SCALE GENOMIC DNA]</scope>
    <source>
        <strain evidence="1 2">YIM 102600</strain>
    </source>
</reference>
<dbReference type="Proteomes" id="UP000271937">
    <property type="component" value="Unassembled WGS sequence"/>
</dbReference>
<gene>
    <name evidence="1" type="ORF">EG849_13855</name>
</gene>
<accession>A0A3P3W1X7</accession>
<protein>
    <submittedName>
        <fullName evidence="1">Uncharacterized protein</fullName>
    </submittedName>
</protein>
<evidence type="ECO:0000313" key="2">
    <source>
        <dbReference type="Proteomes" id="UP000271937"/>
    </source>
</evidence>
<keyword evidence="2" id="KW-1185">Reference proteome</keyword>
<comment type="caution">
    <text evidence="1">The sequence shown here is derived from an EMBL/GenBank/DDBJ whole genome shotgun (WGS) entry which is preliminary data.</text>
</comment>
<name>A0A3P3W1X7_9FLAO</name>